<sequence length="282" mass="31168">MVELAPEAEIGWFDQRHKPPMIEAIRQAQHMRWLHTGIAGLDFIPPDLLEREGLIVTNGAGINSSAVAEYALMGMLTIAKDYPAIVRAQDRHEWLSEPPGTRQLAGSRALILGYGTIGRLIGQQLTAFGVECVPVRHSAKDGALGPDEWRGRLDEFDWIVLAVPSTDETTGMIGAKELAAMKSEAVLVNIARGDVVDQDALVDVLRDRRIHAAFCEVTTPEPLPADHPLWSLDNAHISMHLSGLSNTKGRQVAAERFLENCRHFLAGEDHKMISRYDPKRGY</sequence>
<dbReference type="SUPFAM" id="SSF52283">
    <property type="entry name" value="Formate/glycerate dehydrogenase catalytic domain-like"/>
    <property type="match status" value="1"/>
</dbReference>
<dbReference type="AlphaFoldDB" id="A0A420EKP9"/>
<organism evidence="6 7">
    <name type="scientific">Altericroceibacterium spongiae</name>
    <dbReference type="NCBI Taxonomy" id="2320269"/>
    <lineage>
        <taxon>Bacteria</taxon>
        <taxon>Pseudomonadati</taxon>
        <taxon>Pseudomonadota</taxon>
        <taxon>Alphaproteobacteria</taxon>
        <taxon>Sphingomonadales</taxon>
        <taxon>Erythrobacteraceae</taxon>
        <taxon>Altericroceibacterium</taxon>
    </lineage>
</organism>
<protein>
    <submittedName>
        <fullName evidence="6">D-2-hydroxyacid dehydrogenase</fullName>
    </submittedName>
</protein>
<dbReference type="CDD" id="cd05300">
    <property type="entry name" value="2-Hacid_dh_1"/>
    <property type="match status" value="1"/>
</dbReference>
<dbReference type="InterPro" id="IPR006140">
    <property type="entry name" value="D-isomer_DH_NAD-bd"/>
</dbReference>
<accession>A0A420EKP9</accession>
<evidence type="ECO:0000313" key="6">
    <source>
        <dbReference type="EMBL" id="RKF21275.1"/>
    </source>
</evidence>
<dbReference type="PANTHER" id="PTHR43333:SF1">
    <property type="entry name" value="D-ISOMER SPECIFIC 2-HYDROXYACID DEHYDROGENASE NAD-BINDING DOMAIN-CONTAINING PROTEIN"/>
    <property type="match status" value="1"/>
</dbReference>
<dbReference type="Gene3D" id="3.40.50.720">
    <property type="entry name" value="NAD(P)-binding Rossmann-like Domain"/>
    <property type="match status" value="2"/>
</dbReference>
<evidence type="ECO:0000256" key="2">
    <source>
        <dbReference type="ARBA" id="ARBA00023027"/>
    </source>
</evidence>
<dbReference type="EMBL" id="RAPF01000004">
    <property type="protein sequence ID" value="RKF21275.1"/>
    <property type="molecule type" value="Genomic_DNA"/>
</dbReference>
<evidence type="ECO:0000259" key="5">
    <source>
        <dbReference type="Pfam" id="PF02826"/>
    </source>
</evidence>
<evidence type="ECO:0000256" key="1">
    <source>
        <dbReference type="ARBA" id="ARBA00023002"/>
    </source>
</evidence>
<dbReference type="PANTHER" id="PTHR43333">
    <property type="entry name" value="2-HACID_DH_C DOMAIN-CONTAINING PROTEIN"/>
    <property type="match status" value="1"/>
</dbReference>
<evidence type="ECO:0000313" key="7">
    <source>
        <dbReference type="Proteomes" id="UP000284395"/>
    </source>
</evidence>
<feature type="domain" description="D-isomer specific 2-hydroxyacid dehydrogenase catalytic" evidence="4">
    <location>
        <begin position="23"/>
        <end position="270"/>
    </location>
</feature>
<evidence type="ECO:0000256" key="3">
    <source>
        <dbReference type="RuleBase" id="RU003719"/>
    </source>
</evidence>
<comment type="similarity">
    <text evidence="3">Belongs to the D-isomer specific 2-hydroxyacid dehydrogenase family.</text>
</comment>
<dbReference type="Pfam" id="PF02826">
    <property type="entry name" value="2-Hacid_dh_C"/>
    <property type="match status" value="1"/>
</dbReference>
<proteinExistence type="inferred from homology"/>
<dbReference type="GO" id="GO:0016616">
    <property type="term" value="F:oxidoreductase activity, acting on the CH-OH group of donors, NAD or NADP as acceptor"/>
    <property type="evidence" value="ECO:0007669"/>
    <property type="project" value="InterPro"/>
</dbReference>
<comment type="caution">
    <text evidence="6">The sequence shown here is derived from an EMBL/GenBank/DDBJ whole genome shotgun (WGS) entry which is preliminary data.</text>
</comment>
<feature type="domain" description="D-isomer specific 2-hydroxyacid dehydrogenase NAD-binding" evidence="5">
    <location>
        <begin position="73"/>
        <end position="241"/>
    </location>
</feature>
<dbReference type="SUPFAM" id="SSF51735">
    <property type="entry name" value="NAD(P)-binding Rossmann-fold domains"/>
    <property type="match status" value="1"/>
</dbReference>
<dbReference type="OrthoDB" id="9787219at2"/>
<reference evidence="6 7" key="1">
    <citation type="submission" date="2018-09" db="EMBL/GenBank/DDBJ databases">
        <title>Altererythrobacter spongiae sp. nov., isolated from a marine sponge.</title>
        <authorList>
            <person name="Zhuang L."/>
            <person name="Luo L."/>
        </authorList>
    </citation>
    <scope>NUCLEOTIDE SEQUENCE [LARGE SCALE GENOMIC DNA]</scope>
    <source>
        <strain evidence="6 7">HN-Y73</strain>
    </source>
</reference>
<keyword evidence="2" id="KW-0520">NAD</keyword>
<dbReference type="Pfam" id="PF00389">
    <property type="entry name" value="2-Hacid_dh"/>
    <property type="match status" value="1"/>
</dbReference>
<dbReference type="InterPro" id="IPR006139">
    <property type="entry name" value="D-isomer_2_OHA_DH_cat_dom"/>
</dbReference>
<gene>
    <name evidence="6" type="ORF">D6851_09415</name>
</gene>
<keyword evidence="7" id="KW-1185">Reference proteome</keyword>
<dbReference type="InterPro" id="IPR036291">
    <property type="entry name" value="NAD(P)-bd_dom_sf"/>
</dbReference>
<dbReference type="GO" id="GO:0051287">
    <property type="term" value="F:NAD binding"/>
    <property type="evidence" value="ECO:0007669"/>
    <property type="project" value="InterPro"/>
</dbReference>
<dbReference type="Proteomes" id="UP000284395">
    <property type="component" value="Unassembled WGS sequence"/>
</dbReference>
<evidence type="ECO:0000259" key="4">
    <source>
        <dbReference type="Pfam" id="PF00389"/>
    </source>
</evidence>
<name>A0A420EKP9_9SPHN</name>
<keyword evidence="1 3" id="KW-0560">Oxidoreductase</keyword>